<comment type="similarity">
    <text evidence="1">Belongs to the asparaginase 1 family.</text>
</comment>
<organism evidence="7 8">
    <name type="scientific">Silvania confinis</name>
    <dbReference type="NCBI Taxonomy" id="2926470"/>
    <lineage>
        <taxon>Bacteria</taxon>
        <taxon>Pseudomonadati</taxon>
        <taxon>Pseudomonadota</taxon>
        <taxon>Gammaproteobacteria</taxon>
        <taxon>Enterobacterales</taxon>
        <taxon>Enterobacteriaceae</taxon>
        <taxon>Silvania</taxon>
    </lineage>
</organism>
<dbReference type="GO" id="GO:0006520">
    <property type="term" value="P:amino acid metabolic process"/>
    <property type="evidence" value="ECO:0007669"/>
    <property type="project" value="InterPro"/>
</dbReference>
<dbReference type="PRINTS" id="PR00139">
    <property type="entry name" value="ASNGLNASE"/>
</dbReference>
<dbReference type="EMBL" id="JAMGZJ010000078">
    <property type="protein sequence ID" value="MCU6671560.1"/>
    <property type="molecule type" value="Genomic_DNA"/>
</dbReference>
<dbReference type="PANTHER" id="PTHR11707">
    <property type="entry name" value="L-ASPARAGINASE"/>
    <property type="match status" value="1"/>
</dbReference>
<dbReference type="PANTHER" id="PTHR11707:SF28">
    <property type="entry name" value="60 KDA LYSOPHOSPHOLIPASE"/>
    <property type="match status" value="1"/>
</dbReference>
<dbReference type="PROSITE" id="PS00144">
    <property type="entry name" value="ASN_GLN_ASE_1"/>
    <property type="match status" value="1"/>
</dbReference>
<proteinExistence type="inferred from homology"/>
<feature type="active site" description="O-isoaspartyl threonine intermediate" evidence="2">
    <location>
        <position position="23"/>
    </location>
</feature>
<dbReference type="RefSeq" id="WP_271270030.1">
    <property type="nucleotide sequence ID" value="NZ_JAMGZJ010000078.1"/>
</dbReference>
<dbReference type="InterPro" id="IPR037152">
    <property type="entry name" value="L-asparaginase_N_sf"/>
</dbReference>
<dbReference type="Proteomes" id="UP001061282">
    <property type="component" value="Unassembled WGS sequence"/>
</dbReference>
<dbReference type="AlphaFoldDB" id="A0A9J6QHS7"/>
<feature type="binding site" evidence="3">
    <location>
        <position position="66"/>
    </location>
    <ligand>
        <name>substrate</name>
    </ligand>
</feature>
<dbReference type="InterPro" id="IPR027475">
    <property type="entry name" value="Asparaginase/glutaminase_AS2"/>
</dbReference>
<evidence type="ECO:0000256" key="3">
    <source>
        <dbReference type="PIRSR" id="PIRSR001220-2"/>
    </source>
</evidence>
<evidence type="ECO:0000313" key="7">
    <source>
        <dbReference type="EMBL" id="MCU6671560.1"/>
    </source>
</evidence>
<dbReference type="Gene3D" id="3.40.50.1170">
    <property type="entry name" value="L-asparaginase, N-terminal domain"/>
    <property type="match status" value="1"/>
</dbReference>
<evidence type="ECO:0000256" key="2">
    <source>
        <dbReference type="PIRSR" id="PIRSR001220-1"/>
    </source>
</evidence>
<feature type="active site" evidence="4">
    <location>
        <position position="23"/>
    </location>
</feature>
<comment type="caution">
    <text evidence="7">The sequence shown here is derived from an EMBL/GenBank/DDBJ whole genome shotgun (WGS) entry which is preliminary data.</text>
</comment>
<feature type="active site" evidence="5">
    <location>
        <position position="97"/>
    </location>
</feature>
<dbReference type="SMART" id="SM00870">
    <property type="entry name" value="Asparaginase"/>
    <property type="match status" value="1"/>
</dbReference>
<evidence type="ECO:0000313" key="8">
    <source>
        <dbReference type="Proteomes" id="UP001061282"/>
    </source>
</evidence>
<reference evidence="7" key="1">
    <citation type="submission" date="2022-05" db="EMBL/GenBank/DDBJ databases">
        <title>Description of a novel species of Leclercia; Leclercia tamurae and the Proposal for a Novel Genus Silvania gen. nov. Containing Two Novel Species Silvania hatchlandensis sp. nov. and Silvania confinis sp. nov. Isolated from the Rhizosphere of Oak.</title>
        <authorList>
            <person name="Maddock D.W."/>
            <person name="Brady C.L."/>
            <person name="Denman S."/>
            <person name="Arnold D."/>
        </authorList>
    </citation>
    <scope>NUCLEOTIDE SEQUENCE</scope>
    <source>
        <strain evidence="7">H4N4</strain>
    </source>
</reference>
<name>A0A9J6QHS7_9ENTR</name>
<evidence type="ECO:0000259" key="6">
    <source>
        <dbReference type="Pfam" id="PF00710"/>
    </source>
</evidence>
<evidence type="ECO:0000256" key="5">
    <source>
        <dbReference type="PROSITE-ProRule" id="PRU10100"/>
    </source>
</evidence>
<dbReference type="GO" id="GO:0004067">
    <property type="term" value="F:asparaginase activity"/>
    <property type="evidence" value="ECO:0007669"/>
    <property type="project" value="UniProtKB-UniRule"/>
</dbReference>
<dbReference type="PROSITE" id="PS00917">
    <property type="entry name" value="ASN_GLN_ASE_2"/>
    <property type="match status" value="1"/>
</dbReference>
<evidence type="ECO:0000256" key="1">
    <source>
        <dbReference type="ARBA" id="ARBA00010518"/>
    </source>
</evidence>
<evidence type="ECO:0000256" key="4">
    <source>
        <dbReference type="PROSITE-ProRule" id="PRU10099"/>
    </source>
</evidence>
<dbReference type="SUPFAM" id="SSF53774">
    <property type="entry name" value="Glutaminase/Asparaginase"/>
    <property type="match status" value="1"/>
</dbReference>
<feature type="binding site" evidence="3">
    <location>
        <begin position="97"/>
        <end position="98"/>
    </location>
    <ligand>
        <name>substrate</name>
    </ligand>
</feature>
<dbReference type="PROSITE" id="PS51732">
    <property type="entry name" value="ASN_GLN_ASE_3"/>
    <property type="match status" value="1"/>
</dbReference>
<dbReference type="InterPro" id="IPR006034">
    <property type="entry name" value="Asparaginase/glutaminase-like"/>
</dbReference>
<dbReference type="InterPro" id="IPR027474">
    <property type="entry name" value="L-asparaginase_N"/>
</dbReference>
<dbReference type="Pfam" id="PF00710">
    <property type="entry name" value="Asparaginase"/>
    <property type="match status" value="1"/>
</dbReference>
<feature type="domain" description="L-asparaginase N-terminal" evidence="6">
    <location>
        <begin position="14"/>
        <end position="162"/>
    </location>
</feature>
<dbReference type="InterPro" id="IPR020827">
    <property type="entry name" value="Asparaginase/glutaminase_AS1"/>
</dbReference>
<dbReference type="PIRSF" id="PIRSF001220">
    <property type="entry name" value="L-ASNase_gatD"/>
    <property type="match status" value="1"/>
</dbReference>
<keyword evidence="8" id="KW-1185">Reference proteome</keyword>
<accession>A0A9J6QHS7</accession>
<gene>
    <name evidence="7" type="ORF">M8013_22845</name>
</gene>
<sequence>MTDELNVNFRKNFRIALIMTGGTIAKTYDPQAARMCNADITIDTYIRAQRLPGTEIRYIDLMRKDSLEISASDRDLIIERVLAESRDNDAVIITHGTDTLAHTGEALYQCLPAPLIPVVLTGSMIPLVVQHTDGIQNITEAILACKLLPAGIYTVFHGTVLPFPGVMKDREQMTFVRTELA</sequence>
<protein>
    <submittedName>
        <fullName evidence="7">Asparaginase</fullName>
    </submittedName>
</protein>
<dbReference type="InterPro" id="IPR036152">
    <property type="entry name" value="Asp/glu_Ase-like_sf"/>
</dbReference>
<dbReference type="PIRSF" id="PIRSF500176">
    <property type="entry name" value="L_ASNase"/>
    <property type="match status" value="1"/>
</dbReference>